<comment type="subcellular location">
    <subcellularLocation>
        <location evidence="1">Membrane</location>
        <topology evidence="1">Multi-pass membrane protein</topology>
    </subcellularLocation>
</comment>
<evidence type="ECO:0000256" key="1">
    <source>
        <dbReference type="ARBA" id="ARBA00004141"/>
    </source>
</evidence>
<evidence type="ECO:0000256" key="5">
    <source>
        <dbReference type="SAM" id="Phobius"/>
    </source>
</evidence>
<evidence type="ECO:0000259" key="6">
    <source>
        <dbReference type="Pfam" id="PF01490"/>
    </source>
</evidence>
<protein>
    <submittedName>
        <fullName evidence="7">Vacuolar amino acid transporter 5</fullName>
    </submittedName>
</protein>
<feature type="transmembrane region" description="Helical" evidence="5">
    <location>
        <begin position="200"/>
        <end position="221"/>
    </location>
</feature>
<feature type="transmembrane region" description="Helical" evidence="5">
    <location>
        <begin position="98"/>
        <end position="124"/>
    </location>
</feature>
<dbReference type="InterPro" id="IPR013057">
    <property type="entry name" value="AA_transpt_TM"/>
</dbReference>
<feature type="transmembrane region" description="Helical" evidence="5">
    <location>
        <begin position="242"/>
        <end position="268"/>
    </location>
</feature>
<gene>
    <name evidence="7" type="ORF">SCF082_LOCUS3026</name>
</gene>
<evidence type="ECO:0000313" key="7">
    <source>
        <dbReference type="EMBL" id="CAK8992262.1"/>
    </source>
</evidence>
<feature type="transmembrane region" description="Helical" evidence="5">
    <location>
        <begin position="372"/>
        <end position="393"/>
    </location>
</feature>
<dbReference type="PANTHER" id="PTHR22950">
    <property type="entry name" value="AMINO ACID TRANSPORTER"/>
    <property type="match status" value="1"/>
</dbReference>
<feature type="transmembrane region" description="Helical" evidence="5">
    <location>
        <begin position="21"/>
        <end position="45"/>
    </location>
</feature>
<proteinExistence type="predicted"/>
<keyword evidence="4 5" id="KW-0472">Membrane</keyword>
<evidence type="ECO:0000313" key="8">
    <source>
        <dbReference type="Proteomes" id="UP001642464"/>
    </source>
</evidence>
<evidence type="ECO:0000256" key="4">
    <source>
        <dbReference type="ARBA" id="ARBA00023136"/>
    </source>
</evidence>
<accession>A0ABP0HPX9</accession>
<evidence type="ECO:0000256" key="2">
    <source>
        <dbReference type="ARBA" id="ARBA00022692"/>
    </source>
</evidence>
<comment type="caution">
    <text evidence="7">The sequence shown here is derived from an EMBL/GenBank/DDBJ whole genome shotgun (WGS) entry which is preliminary data.</text>
</comment>
<reference evidence="7 8" key="1">
    <citation type="submission" date="2024-02" db="EMBL/GenBank/DDBJ databases">
        <authorList>
            <person name="Chen Y."/>
            <person name="Shah S."/>
            <person name="Dougan E. K."/>
            <person name="Thang M."/>
            <person name="Chan C."/>
        </authorList>
    </citation>
    <scope>NUCLEOTIDE SEQUENCE [LARGE SCALE GENOMIC DNA]</scope>
</reference>
<feature type="domain" description="Amino acid transporter transmembrane" evidence="6">
    <location>
        <begin position="21"/>
        <end position="430"/>
    </location>
</feature>
<name>A0ABP0HPX9_9DINO</name>
<dbReference type="Pfam" id="PF01490">
    <property type="entry name" value="Aa_trans"/>
    <property type="match status" value="1"/>
</dbReference>
<feature type="transmembrane region" description="Helical" evidence="5">
    <location>
        <begin position="346"/>
        <end position="366"/>
    </location>
</feature>
<evidence type="ECO:0000256" key="3">
    <source>
        <dbReference type="ARBA" id="ARBA00022989"/>
    </source>
</evidence>
<keyword evidence="8" id="KW-1185">Reference proteome</keyword>
<feature type="transmembrane region" description="Helical" evidence="5">
    <location>
        <begin position="161"/>
        <end position="180"/>
    </location>
</feature>
<feature type="transmembrane region" description="Helical" evidence="5">
    <location>
        <begin position="414"/>
        <end position="434"/>
    </location>
</feature>
<dbReference type="EMBL" id="CAXAMM010001525">
    <property type="protein sequence ID" value="CAK8992262.1"/>
    <property type="molecule type" value="Genomic_DNA"/>
</dbReference>
<keyword evidence="2 5" id="KW-0812">Transmembrane</keyword>
<feature type="transmembrane region" description="Helical" evidence="5">
    <location>
        <begin position="136"/>
        <end position="154"/>
    </location>
</feature>
<sequence>MFLFASSAPRKLQRKGSFRRGGVIPTAICLSKAAIGAGVLSVSGHAAEVGVVVEFEWLRFGGLLTVMSIRMISVASIETKKWGFEDVSEELFHPVMSLFTGFMNVCNCLGAAAGYLIVCGQVFVVVFQANRSARDLFVVLVGIFVCCPMALARHVGFMRHLALLSIVALIFVVVVVAWYWGDQGTDESVTVENFLLGAGGATPIIYMNAINNMIFAFCNQFNVPQLTGELTPEPSRQGMTKVAVLSTSASFFLYASVSIVGVLAFGVGGNQKDSLILDLMPVRKEVHVLISLLAVMFSVLTCFQFHIYPIRQFLAYVVRKARGRSSDDEEKDVVYFGLSLTRWYDIVCALGTVCLVVLIAVVITSLRTIMDFIGAFASAYISFIVPPLWIIALRRKDPKNFSWFSREILFSVSFLALGLFLFVFGTYSAILPILGH</sequence>
<organism evidence="7 8">
    <name type="scientific">Durusdinium trenchii</name>
    <dbReference type="NCBI Taxonomy" id="1381693"/>
    <lineage>
        <taxon>Eukaryota</taxon>
        <taxon>Sar</taxon>
        <taxon>Alveolata</taxon>
        <taxon>Dinophyceae</taxon>
        <taxon>Suessiales</taxon>
        <taxon>Symbiodiniaceae</taxon>
        <taxon>Durusdinium</taxon>
    </lineage>
</organism>
<feature type="transmembrane region" description="Helical" evidence="5">
    <location>
        <begin position="288"/>
        <end position="310"/>
    </location>
</feature>
<dbReference type="Proteomes" id="UP001642464">
    <property type="component" value="Unassembled WGS sequence"/>
</dbReference>
<keyword evidence="3 5" id="KW-1133">Transmembrane helix</keyword>
<dbReference type="Gene3D" id="1.20.1740.10">
    <property type="entry name" value="Amino acid/polyamine transporter I"/>
    <property type="match status" value="1"/>
</dbReference>